<feature type="domain" description="HTH araC/xylS-type" evidence="5">
    <location>
        <begin position="300"/>
        <end position="398"/>
    </location>
</feature>
<evidence type="ECO:0000256" key="2">
    <source>
        <dbReference type="ARBA" id="ARBA00023125"/>
    </source>
</evidence>
<evidence type="ECO:0000313" key="7">
    <source>
        <dbReference type="Proteomes" id="UP000062973"/>
    </source>
</evidence>
<dbReference type="AlphaFoldDB" id="A0A076N0U4"/>
<dbReference type="InterPro" id="IPR035418">
    <property type="entry name" value="AraC-bd_2"/>
</dbReference>
<dbReference type="SMART" id="SM00342">
    <property type="entry name" value="HTH_ARAC"/>
    <property type="match status" value="1"/>
</dbReference>
<dbReference type="PANTHER" id="PTHR46796">
    <property type="entry name" value="HTH-TYPE TRANSCRIPTIONAL ACTIVATOR RHAS-RELATED"/>
    <property type="match status" value="1"/>
</dbReference>
<organism evidence="6 7">
    <name type="scientific">Amycolatopsis methanolica 239</name>
    <dbReference type="NCBI Taxonomy" id="1068978"/>
    <lineage>
        <taxon>Bacteria</taxon>
        <taxon>Bacillati</taxon>
        <taxon>Actinomycetota</taxon>
        <taxon>Actinomycetes</taxon>
        <taxon>Pseudonocardiales</taxon>
        <taxon>Pseudonocardiaceae</taxon>
        <taxon>Amycolatopsis</taxon>
        <taxon>Amycolatopsis methanolica group</taxon>
    </lineage>
</organism>
<dbReference type="RefSeq" id="WP_223842916.1">
    <property type="nucleotide sequence ID" value="NZ_AQUL01000001.1"/>
</dbReference>
<evidence type="ECO:0000256" key="3">
    <source>
        <dbReference type="ARBA" id="ARBA00023163"/>
    </source>
</evidence>
<proteinExistence type="predicted"/>
<sequence>MPKNREAIRGANDPVPANANPGGSGLGVRDAQVDYPQYATSSHSTTGSRRTEVGMQSTVVASAIGYRNGDDGVRCMTTEETTTAVPPLREARDLAGARHHITSVYIPHELTSHDSRRLSFKLSYLESRRLTLGHLRYGADVELHCPPMMSCYHVNLTLTGRTQVSQGGVSVATEGAAGGVACNFKDPYVVRWSPDAVQYAIKVPRASLEGQLASLIGRPVETPIRFNLGFDLGSQRGQSLLAAVRHLQVELTRPDGTAGIPLVRAQLESYVLSQMLLVIPHDYQHLLLARGKTASRRHVRIAMEFVQEHSADPITAADLAREACVSVRALQMGFREEFGTSPTGYIRGVRLDRVREELLARPQGVSITEIAHRWGFHHLGRFAEHYKRRFGELPSETV</sequence>
<dbReference type="STRING" id="1068978.AMETH_4619"/>
<evidence type="ECO:0000313" key="6">
    <source>
        <dbReference type="EMBL" id="AIJ24711.1"/>
    </source>
</evidence>
<gene>
    <name evidence="6" type="ORF">AMETH_4619</name>
</gene>
<dbReference type="KEGG" id="amq:AMETH_4619"/>
<dbReference type="Gene3D" id="1.10.10.60">
    <property type="entry name" value="Homeodomain-like"/>
    <property type="match status" value="1"/>
</dbReference>
<evidence type="ECO:0000256" key="1">
    <source>
        <dbReference type="ARBA" id="ARBA00023015"/>
    </source>
</evidence>
<reference evidence="6 7" key="1">
    <citation type="submission" date="2014-07" db="EMBL/GenBank/DDBJ databases">
        <title>Whole Genome Sequence of the Amycolatopsis methanolica 239.</title>
        <authorList>
            <person name="Tang B."/>
        </authorList>
    </citation>
    <scope>NUCLEOTIDE SEQUENCE [LARGE SCALE GENOMIC DNA]</scope>
    <source>
        <strain evidence="6 7">239</strain>
    </source>
</reference>
<dbReference type="PROSITE" id="PS00041">
    <property type="entry name" value="HTH_ARAC_FAMILY_1"/>
    <property type="match status" value="1"/>
</dbReference>
<dbReference type="EMBL" id="CP009110">
    <property type="protein sequence ID" value="AIJ24711.1"/>
    <property type="molecule type" value="Genomic_DNA"/>
</dbReference>
<name>A0A076N0U4_AMYME</name>
<dbReference type="GO" id="GO:0003700">
    <property type="term" value="F:DNA-binding transcription factor activity"/>
    <property type="evidence" value="ECO:0007669"/>
    <property type="project" value="InterPro"/>
</dbReference>
<keyword evidence="7" id="KW-1185">Reference proteome</keyword>
<evidence type="ECO:0000259" key="5">
    <source>
        <dbReference type="PROSITE" id="PS01124"/>
    </source>
</evidence>
<dbReference type="Pfam" id="PF12833">
    <property type="entry name" value="HTH_18"/>
    <property type="match status" value="1"/>
</dbReference>
<dbReference type="PANTHER" id="PTHR46796:SF12">
    <property type="entry name" value="HTH-TYPE DNA-BINDING TRANSCRIPTIONAL ACTIVATOR EUTR"/>
    <property type="match status" value="1"/>
</dbReference>
<dbReference type="SUPFAM" id="SSF46689">
    <property type="entry name" value="Homeodomain-like"/>
    <property type="match status" value="2"/>
</dbReference>
<keyword evidence="1" id="KW-0805">Transcription regulation</keyword>
<feature type="region of interest" description="Disordered" evidence="4">
    <location>
        <begin position="1"/>
        <end position="29"/>
    </location>
</feature>
<dbReference type="HOGENOM" id="CLU_047930_0_0_11"/>
<keyword evidence="3" id="KW-0804">Transcription</keyword>
<evidence type="ECO:0000256" key="4">
    <source>
        <dbReference type="SAM" id="MobiDB-lite"/>
    </source>
</evidence>
<dbReference type="Proteomes" id="UP000062973">
    <property type="component" value="Chromosome"/>
</dbReference>
<dbReference type="InterPro" id="IPR050204">
    <property type="entry name" value="AraC_XylS_family_regulators"/>
</dbReference>
<accession>A0A076N0U4</accession>
<dbReference type="Pfam" id="PF14525">
    <property type="entry name" value="AraC_binding_2"/>
    <property type="match status" value="1"/>
</dbReference>
<dbReference type="InterPro" id="IPR018060">
    <property type="entry name" value="HTH_AraC"/>
</dbReference>
<dbReference type="GO" id="GO:0043565">
    <property type="term" value="F:sequence-specific DNA binding"/>
    <property type="evidence" value="ECO:0007669"/>
    <property type="project" value="InterPro"/>
</dbReference>
<protein>
    <submittedName>
        <fullName evidence="6">AraC family transcriptional regulator</fullName>
    </submittedName>
</protein>
<dbReference type="InterPro" id="IPR018062">
    <property type="entry name" value="HTH_AraC-typ_CS"/>
</dbReference>
<dbReference type="InterPro" id="IPR009057">
    <property type="entry name" value="Homeodomain-like_sf"/>
</dbReference>
<dbReference type="PROSITE" id="PS01124">
    <property type="entry name" value="HTH_ARAC_FAMILY_2"/>
    <property type="match status" value="1"/>
</dbReference>
<dbReference type="eggNOG" id="COG4977">
    <property type="taxonomic scope" value="Bacteria"/>
</dbReference>
<keyword evidence="2" id="KW-0238">DNA-binding</keyword>
<dbReference type="PATRIC" id="fig|1068978.7.peg.4961"/>